<evidence type="ECO:0000313" key="2">
    <source>
        <dbReference type="EMBL" id="EGP82017.1"/>
    </source>
</evidence>
<feature type="compositionally biased region" description="Gly residues" evidence="1">
    <location>
        <begin position="110"/>
        <end position="124"/>
    </location>
</feature>
<feature type="region of interest" description="Disordered" evidence="1">
    <location>
        <begin position="110"/>
        <end position="137"/>
    </location>
</feature>
<accession>F9XRZ3</accession>
<gene>
    <name evidence="2" type="ORF">MYCGRDRAFT_97983</name>
</gene>
<dbReference type="EMBL" id="CM001214">
    <property type="protein sequence ID" value="EGP82017.1"/>
    <property type="molecule type" value="Genomic_DNA"/>
</dbReference>
<dbReference type="RefSeq" id="XP_003847041.1">
    <property type="nucleotide sequence ID" value="XM_003846993.1"/>
</dbReference>
<dbReference type="HOGENOM" id="CLU_1273155_0_0_1"/>
<dbReference type="Proteomes" id="UP000008062">
    <property type="component" value="Chromosome 19"/>
</dbReference>
<reference evidence="2 3" key="1">
    <citation type="journal article" date="2011" name="PLoS Genet.">
        <title>Finished genome of the fungal wheat pathogen Mycosphaerella graminicola reveals dispensome structure, chromosome plasticity, and stealth pathogenesis.</title>
        <authorList>
            <person name="Goodwin S.B."/>
            <person name="Ben M'barek S."/>
            <person name="Dhillon B."/>
            <person name="Wittenberg A.H.J."/>
            <person name="Crane C.F."/>
            <person name="Hane J.K."/>
            <person name="Foster A.J."/>
            <person name="Van der Lee T.A.J."/>
            <person name="Grimwood J."/>
            <person name="Aerts A."/>
            <person name="Antoniw J."/>
            <person name="Bailey A."/>
            <person name="Bluhm B."/>
            <person name="Bowler J."/>
            <person name="Bristow J."/>
            <person name="van der Burgt A."/>
            <person name="Canto-Canche B."/>
            <person name="Churchill A.C.L."/>
            <person name="Conde-Ferraez L."/>
            <person name="Cools H.J."/>
            <person name="Coutinho P.M."/>
            <person name="Csukai M."/>
            <person name="Dehal P."/>
            <person name="De Wit P."/>
            <person name="Donzelli B."/>
            <person name="van de Geest H.C."/>
            <person name="van Ham R.C.H.J."/>
            <person name="Hammond-Kosack K.E."/>
            <person name="Henrissat B."/>
            <person name="Kilian A."/>
            <person name="Kobayashi A.K."/>
            <person name="Koopmann E."/>
            <person name="Kourmpetis Y."/>
            <person name="Kuzniar A."/>
            <person name="Lindquist E."/>
            <person name="Lombard V."/>
            <person name="Maliepaard C."/>
            <person name="Martins N."/>
            <person name="Mehrabi R."/>
            <person name="Nap J.P.H."/>
            <person name="Ponomarenko A."/>
            <person name="Rudd J.J."/>
            <person name="Salamov A."/>
            <person name="Schmutz J."/>
            <person name="Schouten H.J."/>
            <person name="Shapiro H."/>
            <person name="Stergiopoulos I."/>
            <person name="Torriani S.F.F."/>
            <person name="Tu H."/>
            <person name="de Vries R.P."/>
            <person name="Waalwijk C."/>
            <person name="Ware S.B."/>
            <person name="Wiebenga A."/>
            <person name="Zwiers L.-H."/>
            <person name="Oliver R.P."/>
            <person name="Grigoriev I.V."/>
            <person name="Kema G.H.J."/>
        </authorList>
    </citation>
    <scope>NUCLEOTIDE SEQUENCE [LARGE SCALE GENOMIC DNA]</scope>
    <source>
        <strain evidence="3">CBS 115943 / IPO323</strain>
    </source>
</reference>
<dbReference type="GeneID" id="13399425"/>
<organism evidence="2 3">
    <name type="scientific">Zymoseptoria tritici (strain CBS 115943 / IPO323)</name>
    <name type="common">Speckled leaf blotch fungus</name>
    <name type="synonym">Septoria tritici</name>
    <dbReference type="NCBI Taxonomy" id="336722"/>
    <lineage>
        <taxon>Eukaryota</taxon>
        <taxon>Fungi</taxon>
        <taxon>Dikarya</taxon>
        <taxon>Ascomycota</taxon>
        <taxon>Pezizomycotina</taxon>
        <taxon>Dothideomycetes</taxon>
        <taxon>Dothideomycetidae</taxon>
        <taxon>Mycosphaerellales</taxon>
        <taxon>Mycosphaerellaceae</taxon>
        <taxon>Zymoseptoria</taxon>
    </lineage>
</organism>
<evidence type="ECO:0000256" key="1">
    <source>
        <dbReference type="SAM" id="MobiDB-lite"/>
    </source>
</evidence>
<name>F9XRZ3_ZYMTI</name>
<keyword evidence="3" id="KW-1185">Reference proteome</keyword>
<sequence length="217" mass="22377">MVSCGEENGVLMLYSRSDSDLENGHVEEPRYPLASVMIMCSVLRQSVEAYPAPGKDSAVVHRFGHGGGGGGRRGGFAARREKCSVSLQDFQLRERTASLLGGDVGGGDVGGGGVGGGAEAGLGGSRKSNEPVHTSGESVRAQPGFACARPFCPMGPHPQDGRPQLSDSQTVQLVYGLGKGHARAAAQVSVCAKRLYRAGRRETGLGLGLPSAKSVEA</sequence>
<dbReference type="InParanoid" id="F9XRZ3"/>
<dbReference type="KEGG" id="ztr:MYCGRDRAFT_97983"/>
<dbReference type="AlphaFoldDB" id="F9XRZ3"/>
<evidence type="ECO:0000313" key="3">
    <source>
        <dbReference type="Proteomes" id="UP000008062"/>
    </source>
</evidence>
<protein>
    <submittedName>
        <fullName evidence="2">Uncharacterized protein</fullName>
    </submittedName>
</protein>
<proteinExistence type="predicted"/>